<feature type="signal peptide" evidence="1">
    <location>
        <begin position="1"/>
        <end position="26"/>
    </location>
</feature>
<feature type="chain" id="PRO_5020180051" description="Lipoprotein" evidence="1">
    <location>
        <begin position="27"/>
        <end position="391"/>
    </location>
</feature>
<name>A0A4Q7DH95_9PROT</name>
<gene>
    <name evidence="2" type="ORF">EQU50_07740</name>
</gene>
<reference evidence="2 3" key="1">
    <citation type="submission" date="2018-10" db="EMBL/GenBank/DDBJ databases">
        <title>An updated phylogeny of the Alphaproteobacteria reveals that the parasitic Rickettsiales and Holosporales have independent origins.</title>
        <authorList>
            <person name="Munoz-Gomez S.A."/>
            <person name="Hess S."/>
            <person name="Burger G."/>
            <person name="Lang B.F."/>
            <person name="Susko E."/>
            <person name="Slamovits C.H."/>
            <person name="Roger A.J."/>
        </authorList>
    </citation>
    <scope>NUCLEOTIDE SEQUENCE [LARGE SCALE GENOMIC DNA]</scope>
    <source>
        <strain evidence="2">HOLO01</strain>
    </source>
</reference>
<protein>
    <recommendedName>
        <fullName evidence="4">Lipoprotein</fullName>
    </recommendedName>
</protein>
<evidence type="ECO:0000256" key="1">
    <source>
        <dbReference type="SAM" id="SignalP"/>
    </source>
</evidence>
<dbReference type="PROSITE" id="PS51257">
    <property type="entry name" value="PROKAR_LIPOPROTEIN"/>
    <property type="match status" value="1"/>
</dbReference>
<sequence length="391" mass="42592">MSARNHKFLKAVLSVFLVASCQDVFSAEGVSVDLDRVKNPKFAVVEGDEGLKNPHLTAVERDSRFHYSEEGSRYVCYFDEPPFRKEGSNELVLDADFSLDAKATVTVTGTKGQPEAALIIGDTPDLSDVTFGNGENRENFIIADGGVLGGFGTVFAQDLTFQPGSTWRPSVGLKKPSSGLLNVAGTFTLPTNIEIGGILAGDFPFPPNGFKVATYGSLSGNLATLNAQLAPYNLSLRNCKPERSLVLKKTVLVTFTVPGRCNGSWITHYSEGCFLRYGPPRIPGRPEFFGGETADICLNNWKGITTGDLQARCSEEISDFWFCSVPLCCGEQYAIQVWTSLSYNSCDQGSWIAQCHVDLTDSQRFRSLMGTTPDSMPLHVAYEFTYGEGAE</sequence>
<organism evidence="2 3">
    <name type="scientific">Candidatus Finniella inopinata</name>
    <dbReference type="NCBI Taxonomy" id="1696036"/>
    <lineage>
        <taxon>Bacteria</taxon>
        <taxon>Pseudomonadati</taxon>
        <taxon>Pseudomonadota</taxon>
        <taxon>Alphaproteobacteria</taxon>
        <taxon>Holosporales</taxon>
        <taxon>Candidatus Paracaedibacteraceae</taxon>
        <taxon>Candidatus Finniella</taxon>
    </lineage>
</organism>
<comment type="caution">
    <text evidence="2">The sequence shown here is derived from an EMBL/GenBank/DDBJ whole genome shotgun (WGS) entry which is preliminary data.</text>
</comment>
<evidence type="ECO:0008006" key="4">
    <source>
        <dbReference type="Google" id="ProtNLM"/>
    </source>
</evidence>
<dbReference type="EMBL" id="SCFB01000020">
    <property type="protein sequence ID" value="RZI45274.1"/>
    <property type="molecule type" value="Genomic_DNA"/>
</dbReference>
<keyword evidence="1" id="KW-0732">Signal</keyword>
<keyword evidence="3" id="KW-1185">Reference proteome</keyword>
<proteinExistence type="predicted"/>
<dbReference type="AlphaFoldDB" id="A0A4Q7DH95"/>
<dbReference type="OrthoDB" id="7360720at2"/>
<evidence type="ECO:0000313" key="3">
    <source>
        <dbReference type="Proteomes" id="UP000293550"/>
    </source>
</evidence>
<dbReference type="Proteomes" id="UP000293550">
    <property type="component" value="Unassembled WGS sequence"/>
</dbReference>
<accession>A0A4Q7DH95</accession>
<dbReference type="RefSeq" id="WP_130154553.1">
    <property type="nucleotide sequence ID" value="NZ_SCFB01000020.1"/>
</dbReference>
<evidence type="ECO:0000313" key="2">
    <source>
        <dbReference type="EMBL" id="RZI45274.1"/>
    </source>
</evidence>